<dbReference type="OrthoDB" id="9758578at2"/>
<dbReference type="Pfam" id="PF18905">
    <property type="entry name" value="DUF5661"/>
    <property type="match status" value="1"/>
</dbReference>
<reference evidence="1 2" key="1">
    <citation type="submission" date="2016-10" db="EMBL/GenBank/DDBJ databases">
        <authorList>
            <person name="de Groot N.N."/>
        </authorList>
    </citation>
    <scope>NUCLEOTIDE SEQUENCE [LARGE SCALE GENOMIC DNA]</scope>
    <source>
        <strain evidence="1 2">DSM 15123</strain>
    </source>
</reference>
<evidence type="ECO:0000313" key="1">
    <source>
        <dbReference type="EMBL" id="SEN47403.1"/>
    </source>
</evidence>
<protein>
    <submittedName>
        <fullName evidence="1">Uncharacterized protein</fullName>
    </submittedName>
</protein>
<organism evidence="1 2">
    <name type="scientific">Brachymonas denitrificans DSM 15123</name>
    <dbReference type="NCBI Taxonomy" id="1121117"/>
    <lineage>
        <taxon>Bacteria</taxon>
        <taxon>Pseudomonadati</taxon>
        <taxon>Pseudomonadota</taxon>
        <taxon>Betaproteobacteria</taxon>
        <taxon>Burkholderiales</taxon>
        <taxon>Comamonadaceae</taxon>
        <taxon>Brachymonas</taxon>
    </lineage>
</organism>
<dbReference type="Proteomes" id="UP000199531">
    <property type="component" value="Unassembled WGS sequence"/>
</dbReference>
<gene>
    <name evidence="1" type="ORF">SAMN02745977_01328</name>
</gene>
<dbReference type="STRING" id="1121117.SAMN02745977_01328"/>
<dbReference type="AlphaFoldDB" id="A0A1H8GTR6"/>
<dbReference type="RefSeq" id="WP_091815686.1">
    <property type="nucleotide sequence ID" value="NZ_FOCW01000002.1"/>
</dbReference>
<dbReference type="EMBL" id="FOCW01000002">
    <property type="protein sequence ID" value="SEN47403.1"/>
    <property type="molecule type" value="Genomic_DNA"/>
</dbReference>
<accession>A0A1H8GTR6</accession>
<sequence>MKYRSYKEAIEKRARTDGLMQYVFQQMAAFNDGKEIDLDFLSRSDVGAFCQALGFDADRNWARLTLDQIAPPDKLGPNVVPAKESALVLHALKVAIQKEWLLPREGREPQLDVLNDFLPAPGRFQKKKTLGHGWEFQYALAVELEHGRTRGANVSNNHPLLTGMVVLAHLAEDRLYYARLWVMESEGELFNLQLEKAKPTEIFDKMEELGHAREHLQARMAEKLAIARA</sequence>
<evidence type="ECO:0000313" key="2">
    <source>
        <dbReference type="Proteomes" id="UP000199531"/>
    </source>
</evidence>
<name>A0A1H8GTR6_9BURK</name>
<keyword evidence="2" id="KW-1185">Reference proteome</keyword>
<proteinExistence type="predicted"/>
<dbReference type="InterPro" id="IPR043720">
    <property type="entry name" value="DUF5661"/>
</dbReference>